<dbReference type="EMBL" id="JAUHTQ010000010">
    <property type="protein sequence ID" value="MDN4494533.1"/>
    <property type="molecule type" value="Genomic_DNA"/>
</dbReference>
<keyword evidence="2" id="KW-1185">Reference proteome</keyword>
<accession>A0ABT8GSZ0</accession>
<proteinExistence type="predicted"/>
<dbReference type="RefSeq" id="WP_301138833.1">
    <property type="nucleotide sequence ID" value="NZ_JAUHTQ010000010.1"/>
</dbReference>
<dbReference type="Proteomes" id="UP001172743">
    <property type="component" value="Unassembled WGS sequence"/>
</dbReference>
<evidence type="ECO:0000313" key="1">
    <source>
        <dbReference type="EMBL" id="MDN4494533.1"/>
    </source>
</evidence>
<organism evidence="1 2">
    <name type="scientific">Ureibacillus aquaedulcis</name>
    <dbReference type="NCBI Taxonomy" id="3058421"/>
    <lineage>
        <taxon>Bacteria</taxon>
        <taxon>Bacillati</taxon>
        <taxon>Bacillota</taxon>
        <taxon>Bacilli</taxon>
        <taxon>Bacillales</taxon>
        <taxon>Caryophanaceae</taxon>
        <taxon>Ureibacillus</taxon>
    </lineage>
</organism>
<sequence>MGQREGSSRLNCPIEAVYGTKQRFKQPALSNRGCLWDKEKVQAD</sequence>
<comment type="caution">
    <text evidence="1">The sequence shown here is derived from an EMBL/GenBank/DDBJ whole genome shotgun (WGS) entry which is preliminary data.</text>
</comment>
<protein>
    <submittedName>
        <fullName evidence="1">Uncharacterized protein</fullName>
    </submittedName>
</protein>
<evidence type="ECO:0000313" key="2">
    <source>
        <dbReference type="Proteomes" id="UP001172743"/>
    </source>
</evidence>
<gene>
    <name evidence="1" type="ORF">QYB95_13350</name>
</gene>
<name>A0ABT8GSZ0_9BACL</name>
<reference evidence="1" key="1">
    <citation type="submission" date="2023-07" db="EMBL/GenBank/DDBJ databases">
        <title>Ureibacillus sp. isolated from freshwater well.</title>
        <authorList>
            <person name="Kirdat K."/>
            <person name="Bhatt A."/>
            <person name="Teware R."/>
            <person name="Bhavsar Y."/>
            <person name="Yadav A."/>
        </authorList>
    </citation>
    <scope>NUCLEOTIDE SEQUENCE</scope>
    <source>
        <strain evidence="1">BA0131</strain>
    </source>
</reference>